<feature type="compositionally biased region" description="Basic and acidic residues" evidence="1">
    <location>
        <begin position="388"/>
        <end position="406"/>
    </location>
</feature>
<accession>A0AAV8S9I8</accession>
<dbReference type="AlphaFoldDB" id="A0AAV8S9I8"/>
<dbReference type="Proteomes" id="UP001159364">
    <property type="component" value="Linkage Group LG12"/>
</dbReference>
<organism evidence="2 3">
    <name type="scientific">Erythroxylum novogranatense</name>
    <dbReference type="NCBI Taxonomy" id="1862640"/>
    <lineage>
        <taxon>Eukaryota</taxon>
        <taxon>Viridiplantae</taxon>
        <taxon>Streptophyta</taxon>
        <taxon>Embryophyta</taxon>
        <taxon>Tracheophyta</taxon>
        <taxon>Spermatophyta</taxon>
        <taxon>Magnoliopsida</taxon>
        <taxon>eudicotyledons</taxon>
        <taxon>Gunneridae</taxon>
        <taxon>Pentapetalae</taxon>
        <taxon>rosids</taxon>
        <taxon>fabids</taxon>
        <taxon>Malpighiales</taxon>
        <taxon>Erythroxylaceae</taxon>
        <taxon>Erythroxylum</taxon>
    </lineage>
</organism>
<reference evidence="2 3" key="1">
    <citation type="submission" date="2021-09" db="EMBL/GenBank/DDBJ databases">
        <title>Genomic insights and catalytic innovation underlie evolution of tropane alkaloids biosynthesis.</title>
        <authorList>
            <person name="Wang Y.-J."/>
            <person name="Tian T."/>
            <person name="Huang J.-P."/>
            <person name="Huang S.-X."/>
        </authorList>
    </citation>
    <scope>NUCLEOTIDE SEQUENCE [LARGE SCALE GENOMIC DNA]</scope>
    <source>
        <strain evidence="2">KIB-2018</strain>
        <tissue evidence="2">Leaf</tissue>
    </source>
</reference>
<comment type="caution">
    <text evidence="2">The sequence shown here is derived from an EMBL/GenBank/DDBJ whole genome shotgun (WGS) entry which is preliminary data.</text>
</comment>
<dbReference type="InterPro" id="IPR012438">
    <property type="entry name" value="DUF1639"/>
</dbReference>
<sequence length="474" mass="52959">MAFPPDPENQAQSHLTMDPPTNVKPPPQPLHNFTFKGLKWSSNSANHQHYHRVRKPGGESSRKPPLPPRNSGSGERSEKLGKEKTLNGVSGEKSERLEKERRLRAVSGEKSEKLENERRLNAVSGEKSQKLEKERRLNGVSGEKSEKLEKERRLNAVSRVKSEKSEKEKRLNAVSGEKSEKSEKEKRLNAVSGEKSEKSEKEKKANDFSDQKSEKLEKKKLSDASDEKSGKLEKKKNKLNNASDGKSEKLAKKRNKLNDASDEMNEKLEKKKKMLNDAPDEKSERLEKEKKPNGDDVVVEDADKKSKLFIRIRAKSKDTDVSDNADDKVPGAEDSFEPEHKVWNLRPRELITKKKRNANAVSGGANTGSEKKSGGAVNIGHGSAVTLETKDGSEKKGKGKGKGKEKIADFSISLNKDEIAEDIYALTGSKPSRKPKKRAKLVQNQLDCLFPGMWLSSITSETYKVNESNQNMKG</sequence>
<dbReference type="PANTHER" id="PTHR33130">
    <property type="entry name" value="PUTATIVE (DUF1639)-RELATED"/>
    <property type="match status" value="1"/>
</dbReference>
<evidence type="ECO:0000313" key="2">
    <source>
        <dbReference type="EMBL" id="KAJ8748726.1"/>
    </source>
</evidence>
<protein>
    <submittedName>
        <fullName evidence="2">Uncharacterized protein</fullName>
    </submittedName>
</protein>
<proteinExistence type="predicted"/>
<feature type="compositionally biased region" description="Basic and acidic residues" evidence="1">
    <location>
        <begin position="279"/>
        <end position="294"/>
    </location>
</feature>
<feature type="compositionally biased region" description="Basic and acidic residues" evidence="1">
    <location>
        <begin position="92"/>
        <end position="120"/>
    </location>
</feature>
<gene>
    <name evidence="2" type="ORF">K2173_011277</name>
</gene>
<dbReference type="Pfam" id="PF07797">
    <property type="entry name" value="DUF1639"/>
    <property type="match status" value="1"/>
</dbReference>
<dbReference type="EMBL" id="JAIWQS010000012">
    <property type="protein sequence ID" value="KAJ8748726.1"/>
    <property type="molecule type" value="Genomic_DNA"/>
</dbReference>
<name>A0AAV8S9I8_9ROSI</name>
<feature type="compositionally biased region" description="Basic and acidic residues" evidence="1">
    <location>
        <begin position="127"/>
        <end position="232"/>
    </location>
</feature>
<feature type="region of interest" description="Disordered" evidence="1">
    <location>
        <begin position="1"/>
        <end position="406"/>
    </location>
</feature>
<evidence type="ECO:0000313" key="3">
    <source>
        <dbReference type="Proteomes" id="UP001159364"/>
    </source>
</evidence>
<feature type="compositionally biased region" description="Basic and acidic residues" evidence="1">
    <location>
        <begin position="315"/>
        <end position="352"/>
    </location>
</feature>
<keyword evidence="3" id="KW-1185">Reference proteome</keyword>
<evidence type="ECO:0000256" key="1">
    <source>
        <dbReference type="SAM" id="MobiDB-lite"/>
    </source>
</evidence>
<dbReference type="PANTHER" id="PTHR33130:SF83">
    <property type="entry name" value="DUF1639 FAMILY PROTEIN"/>
    <property type="match status" value="1"/>
</dbReference>
<feature type="compositionally biased region" description="Basic and acidic residues" evidence="1">
    <location>
        <begin position="245"/>
        <end position="269"/>
    </location>
</feature>
<feature type="compositionally biased region" description="Basic and acidic residues" evidence="1">
    <location>
        <begin position="75"/>
        <end position="85"/>
    </location>
</feature>